<comment type="caution">
    <text evidence="2">The sequence shown here is derived from an EMBL/GenBank/DDBJ whole genome shotgun (WGS) entry which is preliminary data.</text>
</comment>
<dbReference type="OrthoDB" id="2456067at2759"/>
<dbReference type="VEuPathDB" id="FungiDB:RhiirFUN_004944"/>
<proteinExistence type="predicted"/>
<name>A0A915ZRX1_9GLOM</name>
<dbReference type="EMBL" id="CAGKOT010000062">
    <property type="protein sequence ID" value="CAB5388790.1"/>
    <property type="molecule type" value="Genomic_DNA"/>
</dbReference>
<organism evidence="2 3">
    <name type="scientific">Rhizophagus irregularis</name>
    <dbReference type="NCBI Taxonomy" id="588596"/>
    <lineage>
        <taxon>Eukaryota</taxon>
        <taxon>Fungi</taxon>
        <taxon>Fungi incertae sedis</taxon>
        <taxon>Mucoromycota</taxon>
        <taxon>Glomeromycotina</taxon>
        <taxon>Glomeromycetes</taxon>
        <taxon>Glomerales</taxon>
        <taxon>Glomeraceae</taxon>
        <taxon>Rhizophagus</taxon>
    </lineage>
</organism>
<sequence length="168" mass="19893">MLTYSSDEPTYYSLSSMLYNEETSSLSASSVNEDTFMELINSADDDVITLIILQDHKRITIVGGETYLRIVEEDNFIIFYFIIKNKVEDVIIIKLWHWINRKRNINGQPLRRLTCYKYCRRRSHQYIFFSACVIKVLITMYFILNRNSHSWDSGQVLIAWGRIEENNV</sequence>
<keyword evidence="1" id="KW-0812">Transmembrane</keyword>
<protein>
    <submittedName>
        <fullName evidence="2">Uncharacterized protein</fullName>
    </submittedName>
</protein>
<reference evidence="2" key="1">
    <citation type="submission" date="2020-05" db="EMBL/GenBank/DDBJ databases">
        <authorList>
            <person name="Rincon C."/>
            <person name="Sanders R I."/>
            <person name="Robbins C."/>
            <person name="Chaturvedi A."/>
        </authorList>
    </citation>
    <scope>NUCLEOTIDE SEQUENCE</scope>
    <source>
        <strain evidence="2">CHB12</strain>
    </source>
</reference>
<keyword evidence="1" id="KW-1133">Transmembrane helix</keyword>
<evidence type="ECO:0000313" key="3">
    <source>
        <dbReference type="Proteomes" id="UP000684084"/>
    </source>
</evidence>
<keyword evidence="1" id="KW-0472">Membrane</keyword>
<accession>A0A915ZRX1</accession>
<dbReference type="Proteomes" id="UP000684084">
    <property type="component" value="Unassembled WGS sequence"/>
</dbReference>
<evidence type="ECO:0000256" key="1">
    <source>
        <dbReference type="SAM" id="Phobius"/>
    </source>
</evidence>
<dbReference type="AlphaFoldDB" id="A0A915ZRX1"/>
<feature type="transmembrane region" description="Helical" evidence="1">
    <location>
        <begin position="126"/>
        <end position="144"/>
    </location>
</feature>
<gene>
    <name evidence="2" type="ORF">CHRIB12_LOCUS20765</name>
</gene>
<evidence type="ECO:0000313" key="2">
    <source>
        <dbReference type="EMBL" id="CAB5388790.1"/>
    </source>
</evidence>